<reference evidence="7" key="1">
    <citation type="submission" date="2023-07" db="EMBL/GenBank/DDBJ databases">
        <authorList>
            <consortium name="AG Swart"/>
            <person name="Singh M."/>
            <person name="Singh A."/>
            <person name="Seah K."/>
            <person name="Emmerich C."/>
        </authorList>
    </citation>
    <scope>NUCLEOTIDE SEQUENCE</scope>
    <source>
        <strain evidence="7">DP1</strain>
    </source>
</reference>
<dbReference type="PANTHER" id="PTHR11952:SF2">
    <property type="entry name" value="LD24639P"/>
    <property type="match status" value="1"/>
</dbReference>
<dbReference type="PANTHER" id="PTHR11952">
    <property type="entry name" value="UDP- GLUCOSE PYROPHOSPHORYLASE"/>
    <property type="match status" value="1"/>
</dbReference>
<dbReference type="Proteomes" id="UP001295684">
    <property type="component" value="Unassembled WGS sequence"/>
</dbReference>
<comment type="similarity">
    <text evidence="2">Belongs to the UDPGP type 1 family.</text>
</comment>
<evidence type="ECO:0000256" key="5">
    <source>
        <dbReference type="ARBA" id="ARBA00022695"/>
    </source>
</evidence>
<keyword evidence="4" id="KW-0808">Transferase</keyword>
<evidence type="ECO:0000313" key="7">
    <source>
        <dbReference type="EMBL" id="CAI2364632.1"/>
    </source>
</evidence>
<evidence type="ECO:0000256" key="3">
    <source>
        <dbReference type="ARBA" id="ARBA00012457"/>
    </source>
</evidence>
<accession>A0AAD1U962</accession>
<dbReference type="SUPFAM" id="SSF53448">
    <property type="entry name" value="Nucleotide-diphospho-sugar transferases"/>
    <property type="match status" value="1"/>
</dbReference>
<evidence type="ECO:0000256" key="6">
    <source>
        <dbReference type="ARBA" id="ARBA00048493"/>
    </source>
</evidence>
<dbReference type="Pfam" id="PF01704">
    <property type="entry name" value="UDPGP"/>
    <property type="match status" value="1"/>
</dbReference>
<name>A0AAD1U962_EUPCR</name>
<dbReference type="GO" id="GO:0006048">
    <property type="term" value="P:UDP-N-acetylglucosamine biosynthetic process"/>
    <property type="evidence" value="ECO:0007669"/>
    <property type="project" value="TreeGrafter"/>
</dbReference>
<dbReference type="AlphaFoldDB" id="A0AAD1U962"/>
<comment type="pathway">
    <text evidence="1">Nucleotide-sugar biosynthesis; UDP-N-acetyl-alpha-D-glucosamine biosynthesis; UDP-N-acetyl-alpha-D-glucosamine from N-acetyl-alpha-D-glucosamine 1-phosphate: step 1/1.</text>
</comment>
<evidence type="ECO:0000256" key="2">
    <source>
        <dbReference type="ARBA" id="ARBA00010401"/>
    </source>
</evidence>
<evidence type="ECO:0000313" key="8">
    <source>
        <dbReference type="Proteomes" id="UP001295684"/>
    </source>
</evidence>
<evidence type="ECO:0000256" key="4">
    <source>
        <dbReference type="ARBA" id="ARBA00022679"/>
    </source>
</evidence>
<proteinExistence type="inferred from homology"/>
<evidence type="ECO:0000256" key="1">
    <source>
        <dbReference type="ARBA" id="ARBA00005208"/>
    </source>
</evidence>
<dbReference type="InterPro" id="IPR029044">
    <property type="entry name" value="Nucleotide-diphossugar_trans"/>
</dbReference>
<keyword evidence="8" id="KW-1185">Reference proteome</keyword>
<comment type="caution">
    <text evidence="7">The sequence shown here is derived from an EMBL/GenBank/DDBJ whole genome shotgun (WGS) entry which is preliminary data.</text>
</comment>
<gene>
    <name evidence="7" type="ORF">ECRASSUSDP1_LOCUS5977</name>
</gene>
<dbReference type="EMBL" id="CAMPGE010005792">
    <property type="protein sequence ID" value="CAI2364632.1"/>
    <property type="molecule type" value="Genomic_DNA"/>
</dbReference>
<dbReference type="EC" id="2.7.7.23" evidence="3"/>
<keyword evidence="5" id="KW-0548">Nucleotidyltransferase</keyword>
<protein>
    <recommendedName>
        <fullName evidence="3">UDP-N-acetylglucosamine diphosphorylase</fullName>
        <ecNumber evidence="3">2.7.7.23</ecNumber>
    </recommendedName>
</protein>
<dbReference type="GO" id="GO:0003977">
    <property type="term" value="F:UDP-N-acetylglucosamine diphosphorylase activity"/>
    <property type="evidence" value="ECO:0007669"/>
    <property type="project" value="UniProtKB-EC"/>
</dbReference>
<sequence>METTPKEDYETVRKRYEDAGQDHIFKYYEEYTEEEKEEFLDQLRDIDLQETERLYKDVCLVDHKEDSKDEEINPLPRESVHTFSKLDEETQGKWRLTGAQQIKNGKIALMLLAGGMGSRLGSDKPKGMYDIGLPSGKSLFQIIAERFKRAQEYSALLCQMAGENCAPRYNCHFYVMTSGLNDKVTRDFFRENDYFGIPEDKVLFFKQAMLPTLSFEGKLQFETRKKVSAGPNGNGALFEAFRSCKELQDSVKDNGVEFIHLVGVDNALNKFMDPLQVGMTYENNLKGCSKFIKKKYPTESLGLFVKKGEAIEIIEYTELGEDMATETYEDGALKFDQGNMVNFLISVETLESLVFGKAEILNSLYHRAIKKIPEYVEDRDVTEKPSKENGYKLELFVHSFLSYVEGAFEMIEGIREEEFAPVKNKEGEPKDSPTTARELISKLHASWIKKQFPDVEFKEEPSDSFVVELDFSKTYEGEFLTKEMIPEGVLKE</sequence>
<organism evidence="7 8">
    <name type="scientific">Euplotes crassus</name>
    <dbReference type="NCBI Taxonomy" id="5936"/>
    <lineage>
        <taxon>Eukaryota</taxon>
        <taxon>Sar</taxon>
        <taxon>Alveolata</taxon>
        <taxon>Ciliophora</taxon>
        <taxon>Intramacronucleata</taxon>
        <taxon>Spirotrichea</taxon>
        <taxon>Hypotrichia</taxon>
        <taxon>Euplotida</taxon>
        <taxon>Euplotidae</taxon>
        <taxon>Moneuplotes</taxon>
    </lineage>
</organism>
<dbReference type="Gene3D" id="3.90.550.10">
    <property type="entry name" value="Spore Coat Polysaccharide Biosynthesis Protein SpsA, Chain A"/>
    <property type="match status" value="1"/>
</dbReference>
<comment type="catalytic activity">
    <reaction evidence="6">
        <text>N-acetyl-alpha-D-glucosamine 1-phosphate + UTP + H(+) = UDP-N-acetyl-alpha-D-glucosamine + diphosphate</text>
        <dbReference type="Rhea" id="RHEA:13509"/>
        <dbReference type="ChEBI" id="CHEBI:15378"/>
        <dbReference type="ChEBI" id="CHEBI:33019"/>
        <dbReference type="ChEBI" id="CHEBI:46398"/>
        <dbReference type="ChEBI" id="CHEBI:57705"/>
        <dbReference type="ChEBI" id="CHEBI:57776"/>
        <dbReference type="EC" id="2.7.7.23"/>
    </reaction>
</comment>
<dbReference type="InterPro" id="IPR039741">
    <property type="entry name" value="UDP-sugar_pyrophosphorylase"/>
</dbReference>
<dbReference type="InterPro" id="IPR002618">
    <property type="entry name" value="UDPGP_fam"/>
</dbReference>